<dbReference type="AlphaFoldDB" id="A0AAF3ENV9"/>
<keyword evidence="2" id="KW-1185">Reference proteome</keyword>
<dbReference type="PANTHER" id="PTHR13016:SF0">
    <property type="entry name" value="AMME SYNDROME CANDIDATE GENE 1 PROTEIN"/>
    <property type="match status" value="1"/>
</dbReference>
<evidence type="ECO:0000313" key="2">
    <source>
        <dbReference type="Proteomes" id="UP000887575"/>
    </source>
</evidence>
<evidence type="ECO:0000313" key="3">
    <source>
        <dbReference type="WBParaSite" id="MBELARI_LOCUS15663"/>
    </source>
</evidence>
<dbReference type="Pfam" id="PF01871">
    <property type="entry name" value="AMMECR1"/>
    <property type="match status" value="1"/>
</dbReference>
<dbReference type="InterPro" id="IPR002733">
    <property type="entry name" value="AMMECR1_domain"/>
</dbReference>
<dbReference type="InterPro" id="IPR023473">
    <property type="entry name" value="AMMECR1"/>
</dbReference>
<dbReference type="PANTHER" id="PTHR13016">
    <property type="entry name" value="AMMECR1 HOMOLOG"/>
    <property type="match status" value="1"/>
</dbReference>
<dbReference type="Gene3D" id="3.30.700.20">
    <property type="entry name" value="Hypothetical protein ph0010, domain 1"/>
    <property type="match status" value="1"/>
</dbReference>
<sequence length="225" mass="25522">MFNGICPSLYGDQQTVWDVMAPNPPENQQVHSVGATPEMVAYCFDVLVGKLTNQHVTIPASIPHSKFPLFVTWKKGNDKRLRGCIGTFSNLNLQNGLHDYALTSAFEDSRFEPIQINEVTQLHCGVSLLINFEDASDYLDWEVGKHGIRIHFYVNGRENTAVFLPEVAPECGWGHIETVDNLIKKSGYRGKIDEQLRRSLRVVRFQSSKSNLSYQDYITYRNGPK</sequence>
<name>A0AAF3ENV9_9BILA</name>
<feature type="domain" description="AMMECR1" evidence="1">
    <location>
        <begin position="28"/>
        <end position="221"/>
    </location>
</feature>
<protein>
    <submittedName>
        <fullName evidence="3">AMMECR1 domain-containing protein</fullName>
    </submittedName>
</protein>
<dbReference type="Proteomes" id="UP000887575">
    <property type="component" value="Unassembled WGS sequence"/>
</dbReference>
<accession>A0AAF3ENV9</accession>
<organism evidence="2 3">
    <name type="scientific">Mesorhabditis belari</name>
    <dbReference type="NCBI Taxonomy" id="2138241"/>
    <lineage>
        <taxon>Eukaryota</taxon>
        <taxon>Metazoa</taxon>
        <taxon>Ecdysozoa</taxon>
        <taxon>Nematoda</taxon>
        <taxon>Chromadorea</taxon>
        <taxon>Rhabditida</taxon>
        <taxon>Rhabditina</taxon>
        <taxon>Rhabditomorpha</taxon>
        <taxon>Rhabditoidea</taxon>
        <taxon>Rhabditidae</taxon>
        <taxon>Mesorhabditinae</taxon>
        <taxon>Mesorhabditis</taxon>
    </lineage>
</organism>
<dbReference type="PROSITE" id="PS51112">
    <property type="entry name" value="AMMECR1"/>
    <property type="match status" value="1"/>
</dbReference>
<reference evidence="3" key="1">
    <citation type="submission" date="2024-02" db="UniProtKB">
        <authorList>
            <consortium name="WormBaseParasite"/>
        </authorList>
    </citation>
    <scope>IDENTIFICATION</scope>
</reference>
<proteinExistence type="predicted"/>
<dbReference type="FunFam" id="3.30.700.20:FF:000001">
    <property type="entry name" value="AMME syndrome candidate gene 1"/>
    <property type="match status" value="1"/>
</dbReference>
<dbReference type="InterPro" id="IPR036071">
    <property type="entry name" value="AMMECR1_dom_sf"/>
</dbReference>
<dbReference type="NCBIfam" id="TIGR00296">
    <property type="entry name" value="TIGR00296 family protein"/>
    <property type="match status" value="1"/>
</dbReference>
<dbReference type="WBParaSite" id="MBELARI_LOCUS15663">
    <property type="protein sequence ID" value="MBELARI_LOCUS15663"/>
    <property type="gene ID" value="MBELARI_LOCUS15663"/>
</dbReference>
<dbReference type="SUPFAM" id="SSF143447">
    <property type="entry name" value="AMMECR1-like"/>
    <property type="match status" value="1"/>
</dbReference>
<dbReference type="InterPro" id="IPR027485">
    <property type="entry name" value="AMMECR1_N"/>
</dbReference>
<evidence type="ECO:0000259" key="1">
    <source>
        <dbReference type="PROSITE" id="PS51112"/>
    </source>
</evidence>